<dbReference type="EMBL" id="VNIM01000027">
    <property type="protein sequence ID" value="TVV74893.1"/>
    <property type="molecule type" value="Genomic_DNA"/>
</dbReference>
<dbReference type="CDD" id="cd03468">
    <property type="entry name" value="PolY_like"/>
    <property type="match status" value="1"/>
</dbReference>
<feature type="domain" description="DUF6504" evidence="2">
    <location>
        <begin position="373"/>
        <end position="450"/>
    </location>
</feature>
<evidence type="ECO:0000313" key="3">
    <source>
        <dbReference type="EMBL" id="TVV74893.1"/>
    </source>
</evidence>
<protein>
    <submittedName>
        <fullName evidence="3">DNA polymerase Y family protein</fullName>
    </submittedName>
</protein>
<keyword evidence="4" id="KW-1185">Reference proteome</keyword>
<gene>
    <name evidence="3" type="ORF">FOY91_08655</name>
</gene>
<evidence type="ECO:0000256" key="1">
    <source>
        <dbReference type="ARBA" id="ARBA00022763"/>
    </source>
</evidence>
<dbReference type="Proteomes" id="UP000318681">
    <property type="component" value="Unassembled WGS sequence"/>
</dbReference>
<dbReference type="PANTHER" id="PTHR35369:SF2">
    <property type="entry name" value="BLR3025 PROTEIN"/>
    <property type="match status" value="1"/>
</dbReference>
<reference evidence="3 4" key="1">
    <citation type="submission" date="2019-07" db="EMBL/GenBank/DDBJ databases">
        <title>Sphingomonas solaris sp. nov., isolated from a solar panel from Boston, Massachusetts.</title>
        <authorList>
            <person name="Tanner K."/>
            <person name="Pascual J."/>
            <person name="Mancuso C."/>
            <person name="Pereto J."/>
            <person name="Khalil A."/>
            <person name="Vilanova C."/>
        </authorList>
    </citation>
    <scope>NUCLEOTIDE SEQUENCE [LARGE SCALE GENOMIC DNA]</scope>
    <source>
        <strain evidence="3 4">R4DWN</strain>
    </source>
</reference>
<dbReference type="Pfam" id="PF20114">
    <property type="entry name" value="DUF6504"/>
    <property type="match status" value="1"/>
</dbReference>
<proteinExistence type="predicted"/>
<dbReference type="GO" id="GO:0006281">
    <property type="term" value="P:DNA repair"/>
    <property type="evidence" value="ECO:0007669"/>
    <property type="project" value="TreeGrafter"/>
</dbReference>
<keyword evidence="1" id="KW-0227">DNA damage</keyword>
<name>A0A558R687_9SPHN</name>
<dbReference type="InterPro" id="IPR045443">
    <property type="entry name" value="DUF6504"/>
</dbReference>
<sequence>MIEPSPDAALPDTHPPDPAGDMALLDRLAQVALRRWSPTIAITTGATGPDGLWIDIGGVAHLFGGEQTMAQRILRFCQRAGFEARLAVAGTAGAAHALARYGPARLTLCPPGGEAEALAPLPPPALRLEAAQVDAARRLGFDTIGALIASPRGPLGRRFGTSLLARLDQALGRQSEPIVPIVPFRPPATLLRFVEPIATAEAIATALGEAMARLTGELAARGLGVRALLLVCLRVDGDEQPVRVGTARATRDAPHLLRLLTMRIETIEPGFGIEAIRLTATRTEPLGARLIDGGLDGGWGDTPPPPDLAPLIDRIAGRIGARRLYRVGAVESDVPERSVRPAPPLGTVAEWPTGWARPARLLAPPERLQHVLAELPDHPPRRFVWRGAHHRVTRGDGPERIHGEWWRRSGEADAVRDYYQVEDEAGARFWLYRRGDGLDPRTGDLSWHLHGVFG</sequence>
<dbReference type="InterPro" id="IPR050356">
    <property type="entry name" value="SulA_CellDiv_inhibitor"/>
</dbReference>
<dbReference type="RefSeq" id="WP_145150123.1">
    <property type="nucleotide sequence ID" value="NZ_VNIM01000027.1"/>
</dbReference>
<dbReference type="SUPFAM" id="SSF56672">
    <property type="entry name" value="DNA/RNA polymerases"/>
    <property type="match status" value="1"/>
</dbReference>
<accession>A0A558R687</accession>
<dbReference type="PANTHER" id="PTHR35369">
    <property type="entry name" value="BLR3025 PROTEIN-RELATED"/>
    <property type="match status" value="1"/>
</dbReference>
<evidence type="ECO:0000259" key="2">
    <source>
        <dbReference type="Pfam" id="PF20114"/>
    </source>
</evidence>
<organism evidence="3 4">
    <name type="scientific">Alterirhizorhabdus solaris</name>
    <dbReference type="NCBI Taxonomy" id="2529389"/>
    <lineage>
        <taxon>Bacteria</taxon>
        <taxon>Pseudomonadati</taxon>
        <taxon>Pseudomonadota</taxon>
        <taxon>Alphaproteobacteria</taxon>
        <taxon>Sphingomonadales</taxon>
        <taxon>Rhizorhabdaceae</taxon>
        <taxon>Alterirhizorhabdus</taxon>
    </lineage>
</organism>
<evidence type="ECO:0000313" key="4">
    <source>
        <dbReference type="Proteomes" id="UP000318681"/>
    </source>
</evidence>
<comment type="caution">
    <text evidence="3">The sequence shown here is derived from an EMBL/GenBank/DDBJ whole genome shotgun (WGS) entry which is preliminary data.</text>
</comment>
<dbReference type="InterPro" id="IPR043502">
    <property type="entry name" value="DNA/RNA_pol_sf"/>
</dbReference>
<dbReference type="AlphaFoldDB" id="A0A558R687"/>
<dbReference type="OrthoDB" id="9788640at2"/>